<organism evidence="3 4">
    <name type="scientific">Nocardia goodfellowii</name>
    <dbReference type="NCBI Taxonomy" id="882446"/>
    <lineage>
        <taxon>Bacteria</taxon>
        <taxon>Bacillati</taxon>
        <taxon>Actinomycetota</taxon>
        <taxon>Actinomycetes</taxon>
        <taxon>Mycobacteriales</taxon>
        <taxon>Nocardiaceae</taxon>
        <taxon>Nocardia</taxon>
    </lineage>
</organism>
<dbReference type="Gene3D" id="2.60.40.2020">
    <property type="match status" value="1"/>
</dbReference>
<dbReference type="EMBL" id="JAGGMR010000001">
    <property type="protein sequence ID" value="MBP2190528.1"/>
    <property type="molecule type" value="Genomic_DNA"/>
</dbReference>
<dbReference type="RefSeq" id="WP_209890783.1">
    <property type="nucleotide sequence ID" value="NZ_JAGGMR010000001.1"/>
</dbReference>
<accession>A0ABS4QG18</accession>
<keyword evidence="2" id="KW-0789">Thiol protease inhibitor</keyword>
<dbReference type="InterPro" id="IPR036331">
    <property type="entry name" value="Chagasin-like_sf"/>
</dbReference>
<evidence type="ECO:0000256" key="2">
    <source>
        <dbReference type="ARBA" id="ARBA00022704"/>
    </source>
</evidence>
<protein>
    <submittedName>
        <fullName evidence="3">Secreted protein</fullName>
    </submittedName>
</protein>
<gene>
    <name evidence="3" type="ORF">BJ987_003429</name>
</gene>
<keyword evidence="1" id="KW-0646">Protease inhibitor</keyword>
<evidence type="ECO:0000313" key="4">
    <source>
        <dbReference type="Proteomes" id="UP001519325"/>
    </source>
</evidence>
<evidence type="ECO:0000256" key="1">
    <source>
        <dbReference type="ARBA" id="ARBA00022690"/>
    </source>
</evidence>
<proteinExistence type="predicted"/>
<keyword evidence="4" id="KW-1185">Reference proteome</keyword>
<reference evidence="3 4" key="1">
    <citation type="submission" date="2021-03" db="EMBL/GenBank/DDBJ databases">
        <title>Sequencing the genomes of 1000 actinobacteria strains.</title>
        <authorList>
            <person name="Klenk H.-P."/>
        </authorList>
    </citation>
    <scope>NUCLEOTIDE SEQUENCE [LARGE SCALE GENOMIC DNA]</scope>
    <source>
        <strain evidence="3 4">DSM 45516</strain>
    </source>
</reference>
<evidence type="ECO:0000313" key="3">
    <source>
        <dbReference type="EMBL" id="MBP2190528.1"/>
    </source>
</evidence>
<sequence length="139" mass="14434">MQAVKFAGVPVVLGSALTVVCAVAGFPVPAPHDLVAKNTITLTDADNGKTIEAAVGDEITVRLLAYDEPGRRWEWSAPKSSDLSVLNQVRSSPPPSGDASARFAVAASRTAEITAVSSCRGSGQCPGGVRMWKVTVQVD</sequence>
<comment type="caution">
    <text evidence="3">The sequence shown here is derived from an EMBL/GenBank/DDBJ whole genome shotgun (WGS) entry which is preliminary data.</text>
</comment>
<name>A0ABS4QG18_9NOCA</name>
<dbReference type="Proteomes" id="UP001519325">
    <property type="component" value="Unassembled WGS sequence"/>
</dbReference>